<sequence length="256" mass="28165">MVLRNYNKTIKRLSLLVIAVLVLLSFQPVYDGVVTRVERLTSTDILLLDPGHGGMDGGAQSAAGVSEKDINLAIAMYVKEFAEADGWKVVMTREKDIALGDTGSKTIRGKKTADLIARKQMIKEVAPIAAISIHLNSFKQDRSVRGAQTFFPSGPGEQVVLDESKKLAEAIQDRLVTGIADGSERVALGKRDVLMFKNPTVPMAIVECGFLSNESEAKLLEDPEYQKKIARYIYEGIMIYSGKEPIERFETIDSRG</sequence>
<dbReference type="EMBL" id="CP042469">
    <property type="protein sequence ID" value="QOX64472.1"/>
    <property type="molecule type" value="Genomic_DNA"/>
</dbReference>
<gene>
    <name evidence="1" type="ORF">FRZ06_14545</name>
</gene>
<keyword evidence="2" id="KW-1185">Reference proteome</keyword>
<proteinExistence type="predicted"/>
<name>A0ACD1AD68_9FIRM</name>
<dbReference type="Proteomes" id="UP000594014">
    <property type="component" value="Chromosome"/>
</dbReference>
<evidence type="ECO:0000313" key="2">
    <source>
        <dbReference type="Proteomes" id="UP000594014"/>
    </source>
</evidence>
<reference evidence="1" key="1">
    <citation type="submission" date="2019-08" db="EMBL/GenBank/DDBJ databases">
        <title>Genome sequence of Clostridiales bacterium MT110.</title>
        <authorList>
            <person name="Cao J."/>
        </authorList>
    </citation>
    <scope>NUCLEOTIDE SEQUENCE</scope>
    <source>
        <strain evidence="1">MT110</strain>
    </source>
</reference>
<accession>A0ACD1AD68</accession>
<evidence type="ECO:0000313" key="1">
    <source>
        <dbReference type="EMBL" id="QOX64472.1"/>
    </source>
</evidence>
<organism evidence="1 2">
    <name type="scientific">Anoxybacterium hadale</name>
    <dbReference type="NCBI Taxonomy" id="3408580"/>
    <lineage>
        <taxon>Bacteria</taxon>
        <taxon>Bacillati</taxon>
        <taxon>Bacillota</taxon>
        <taxon>Clostridia</taxon>
        <taxon>Peptostreptococcales</taxon>
        <taxon>Anaerovoracaceae</taxon>
        <taxon>Anoxybacterium</taxon>
    </lineage>
</organism>
<protein>
    <submittedName>
        <fullName evidence="1">Uncharacterized protein</fullName>
    </submittedName>
</protein>